<reference evidence="5" key="6">
    <citation type="journal article" date="2002" name="Nature">
        <title>Analysis of the mouse transcriptome based on functional annotation of 60,770 full-length cDNAs.</title>
        <authorList>
            <consortium name="The FANTOM Consortium and the RIKEN Genome Exploration Research Group Phase I and II Team"/>
        </authorList>
    </citation>
    <scope>NUCLEOTIDE SEQUENCE</scope>
    <source>
        <strain evidence="5">C57BL/6J</strain>
        <tissue evidence="5">Medulla oblongata</tissue>
    </source>
</reference>
<feature type="signal peptide" evidence="3">
    <location>
        <begin position="1"/>
        <end position="22"/>
    </location>
</feature>
<reference evidence="5" key="7">
    <citation type="journal article" date="2005" name="Science">
        <title>The Transcriptional Landscape of the Mammalian Genome.</title>
        <authorList>
            <consortium name="The FANTOM Consortium"/>
            <consortium name="Riken Genome Exploration Research Group and Genome Science Group (Genome Network Project Core Group)"/>
        </authorList>
    </citation>
    <scope>NUCLEOTIDE SEQUENCE</scope>
    <source>
        <strain evidence="5">C57BL/6J</strain>
        <tissue evidence="5">Medulla oblongata</tissue>
    </source>
</reference>
<reference evidence="6" key="11">
    <citation type="submission" date="2025-05" db="UniProtKB">
        <authorList>
            <consortium name="Ensembl"/>
        </authorList>
    </citation>
    <scope>IDENTIFICATION</scope>
    <source>
        <strain evidence="6">C57BL/6J</strain>
    </source>
</reference>
<reference evidence="6" key="10">
    <citation type="journal article" date="2011" name="PLoS Biol.">
        <title>Modernizing reference genome assemblies.</title>
        <authorList>
            <person name="Church D.M."/>
            <person name="Schneider V.A."/>
            <person name="Graves T."/>
            <person name="Auger K."/>
            <person name="Cunningham F."/>
            <person name="Bouk N."/>
            <person name="Chen H.C."/>
            <person name="Agarwala R."/>
            <person name="McLaren W.M."/>
            <person name="Ritchie G.R."/>
            <person name="Albracht D."/>
            <person name="Kremitzki M."/>
            <person name="Rock S."/>
            <person name="Kotkiewicz H."/>
            <person name="Kremitzki C."/>
            <person name="Wollam A."/>
            <person name="Trani L."/>
            <person name="Fulton L."/>
            <person name="Fulton R."/>
            <person name="Matthews L."/>
            <person name="Whitehead S."/>
            <person name="Chow W."/>
            <person name="Torrance J."/>
            <person name="Dunn M."/>
            <person name="Harden G."/>
            <person name="Threadgold G."/>
            <person name="Wood J."/>
            <person name="Collins J."/>
            <person name="Heath P."/>
            <person name="Griffiths G."/>
            <person name="Pelan S."/>
            <person name="Grafham D."/>
            <person name="Eichler E.E."/>
            <person name="Weinstock G."/>
            <person name="Mardis E.R."/>
            <person name="Wilson R.K."/>
            <person name="Howe K."/>
            <person name="Flicek P."/>
            <person name="Hubbard T."/>
        </authorList>
    </citation>
    <scope>NUCLEOTIDE SEQUENCE [LARGE SCALE GENOMIC DNA]</scope>
    <source>
        <strain evidence="6">C57BL/6J</strain>
    </source>
</reference>
<reference evidence="5" key="1">
    <citation type="journal article" date="1999" name="Methods Enzymol.">
        <title>High-efficiency full-length cDNA cloning.</title>
        <authorList>
            <person name="Carninci P."/>
            <person name="Hayashizaki Y."/>
        </authorList>
    </citation>
    <scope>NUCLEOTIDE SEQUENCE</scope>
    <source>
        <strain evidence="5">C57BL/6J</strain>
        <tissue evidence="5">Medulla oblongata</tissue>
    </source>
</reference>
<feature type="domain" description="Peptidase M12B propeptide" evidence="4">
    <location>
        <begin position="43"/>
        <end position="152"/>
    </location>
</feature>
<dbReference type="ExpressionAtlas" id="Q8BIB2">
    <property type="expression patterns" value="baseline and differential"/>
</dbReference>
<evidence type="ECO:0000256" key="3">
    <source>
        <dbReference type="SAM" id="SignalP"/>
    </source>
</evidence>
<dbReference type="Proteomes" id="UP000000589">
    <property type="component" value="Chromosome 5"/>
</dbReference>
<dbReference type="EMBL" id="AK031900">
    <property type="protein sequence ID" value="BAC27597.1"/>
    <property type="molecule type" value="mRNA"/>
</dbReference>
<evidence type="ECO:0000256" key="1">
    <source>
        <dbReference type="ARBA" id="ARBA00023157"/>
    </source>
</evidence>
<dbReference type="MGI" id="MGI:3045353">
    <property type="gene designation" value="Adamts3"/>
</dbReference>
<dbReference type="AGR" id="MGI:3045353"/>
<reference evidence="5" key="5">
    <citation type="submission" date="2001-07" db="EMBL/GenBank/DDBJ databases">
        <authorList>
            <person name="Adachi J."/>
            <person name="Aizawa K."/>
            <person name="Akimura T."/>
            <person name="Arakawa T."/>
            <person name="Bono H."/>
            <person name="Carninci P."/>
            <person name="Fukuda S."/>
            <person name="Furuno M."/>
            <person name="Hanagaki T."/>
            <person name="Hara A."/>
            <person name="Hashizume W."/>
            <person name="Hayashida K."/>
            <person name="Hayatsu N."/>
            <person name="Hiramoto K."/>
            <person name="Hiraoka T."/>
            <person name="Hirozane T."/>
            <person name="Hori F."/>
            <person name="Imotani K."/>
            <person name="Ishii Y."/>
            <person name="Itoh M."/>
            <person name="Kagawa I."/>
            <person name="Kasukawa T."/>
            <person name="Katoh H."/>
            <person name="Kawai J."/>
            <person name="Kojima Y."/>
            <person name="Kondo S."/>
            <person name="Konno H."/>
            <person name="Kouda M."/>
            <person name="Koya S."/>
            <person name="Kurihara C."/>
            <person name="Matsuyama T."/>
            <person name="Miyazaki A."/>
            <person name="Murata M."/>
            <person name="Nakamura M."/>
            <person name="Nishi K."/>
            <person name="Nomura K."/>
            <person name="Numazaki R."/>
            <person name="Ohno M."/>
            <person name="Ohsato N."/>
            <person name="Okazaki Y."/>
            <person name="Saito R."/>
            <person name="Saitoh H."/>
            <person name="Sakai C."/>
            <person name="Sakai K."/>
            <person name="Sakazume N."/>
            <person name="Sano H."/>
            <person name="Sasaki D."/>
            <person name="Shibata K."/>
            <person name="Shinagawa A."/>
            <person name="Shiraki T."/>
            <person name="Sogabe Y."/>
            <person name="Tagami M."/>
            <person name="Tagawa A."/>
            <person name="Takahashi F."/>
            <person name="Takaku-Akahira S."/>
            <person name="Takeda Y."/>
            <person name="Tanaka T."/>
            <person name="Tomaru A."/>
            <person name="Toya T."/>
            <person name="Yasunishi A."/>
            <person name="Muramatsu M."/>
            <person name="Hayashizaki Y."/>
        </authorList>
    </citation>
    <scope>NUCLEOTIDE SEQUENCE</scope>
    <source>
        <strain evidence="5">C57BL/6J</strain>
        <tissue evidence="5">Medulla oblongata</tissue>
    </source>
</reference>
<feature type="region of interest" description="Disordered" evidence="2">
    <location>
        <begin position="112"/>
        <end position="138"/>
    </location>
</feature>
<keyword evidence="3" id="KW-0732">Signal</keyword>
<proteinExistence type="evidence at transcript level"/>
<reference evidence="5" key="2">
    <citation type="journal article" date="2000" name="Genome Res.">
        <title>Normalization and subtraction of cap-trapper-selected cDNAs to prepare full-length cDNA libraries for rapid discovery of new genes.</title>
        <authorList>
            <person name="Carninci P."/>
            <person name="Shibata Y."/>
            <person name="Hayatsu N."/>
            <person name="Sugahara Y."/>
            <person name="Shibata K."/>
            <person name="Itoh M."/>
            <person name="Konno H."/>
            <person name="Okazaki Y."/>
            <person name="Muramatsu M."/>
            <person name="Hayashizaki Y."/>
        </authorList>
    </citation>
    <scope>NUCLEOTIDE SEQUENCE</scope>
    <source>
        <strain evidence="5">C57BL/6J</strain>
        <tissue evidence="5">Medulla oblongata</tissue>
    </source>
</reference>
<reference evidence="5" key="3">
    <citation type="journal article" date="2000" name="Genome Res.">
        <title>RIKEN integrated sequence analysis (RISA) system--384-format sequencing pipeline with 384 multicapillary sequencer.</title>
        <authorList>
            <person name="Shibata K."/>
            <person name="Itoh M."/>
            <person name="Aizawa K."/>
            <person name="Nagaoka S."/>
            <person name="Sasaki N."/>
            <person name="Carninci P."/>
            <person name="Konno H."/>
            <person name="Akiyama J."/>
            <person name="Nishi K."/>
            <person name="Kitsunai T."/>
            <person name="Tashiro H."/>
            <person name="Itoh M."/>
            <person name="Sumi N."/>
            <person name="Ishii Y."/>
            <person name="Nakamura S."/>
            <person name="Hazama M."/>
            <person name="Nishine T."/>
            <person name="Harada A."/>
            <person name="Yamamoto R."/>
            <person name="Matsumoto H."/>
            <person name="Sakaguchi S."/>
            <person name="Ikegami T."/>
            <person name="Kashiwagi K."/>
            <person name="Fujiwake S."/>
            <person name="Inoue K."/>
            <person name="Togawa Y."/>
            <person name="Izawa M."/>
            <person name="Ohara E."/>
            <person name="Watahiki M."/>
            <person name="Yoneda Y."/>
            <person name="Ishikawa T."/>
            <person name="Ozawa K."/>
            <person name="Tanaka T."/>
            <person name="Matsuura S."/>
            <person name="Kawai J."/>
            <person name="Okazaki Y."/>
            <person name="Muramatsu M."/>
            <person name="Inoue Y."/>
            <person name="Kira A."/>
            <person name="Hayashizaki Y."/>
        </authorList>
    </citation>
    <scope>NUCLEOTIDE SEQUENCE</scope>
    <source>
        <strain evidence="5">C57BL/6J</strain>
        <tissue evidence="5">Medulla oblongata</tissue>
    </source>
</reference>
<reference evidence="6 8" key="9">
    <citation type="journal article" date="2009" name="PLoS Biol.">
        <title>Lineage-specific biology revealed by a finished genome assembly of the mouse.</title>
        <authorList>
            <consortium name="Mouse Genome Sequencing Consortium"/>
            <person name="Church D.M."/>
            <person name="Goodstadt L."/>
            <person name="Hillier L.W."/>
            <person name="Zody M.C."/>
            <person name="Goldstein S."/>
            <person name="She X."/>
            <person name="Bult C.J."/>
            <person name="Agarwala R."/>
            <person name="Cherry J.L."/>
            <person name="DiCuccio M."/>
            <person name="Hlavina W."/>
            <person name="Kapustin Y."/>
            <person name="Meric P."/>
            <person name="Maglott D."/>
            <person name="Birtle Z."/>
            <person name="Marques A.C."/>
            <person name="Graves T."/>
            <person name="Zhou S."/>
            <person name="Teague B."/>
            <person name="Potamousis K."/>
            <person name="Churas C."/>
            <person name="Place M."/>
            <person name="Herschleb J."/>
            <person name="Runnheim R."/>
            <person name="Forrest D."/>
            <person name="Amos-Landgraf J."/>
            <person name="Schwartz D.C."/>
            <person name="Cheng Z."/>
            <person name="Lindblad-Toh K."/>
            <person name="Eichler E.E."/>
            <person name="Ponting C.P."/>
        </authorList>
    </citation>
    <scope>NUCLEOTIDE SEQUENCE [LARGE SCALE GENOMIC DNA]</scope>
    <source>
        <strain evidence="6 8">C57BL/6J</strain>
    </source>
</reference>
<dbReference type="InterPro" id="IPR002870">
    <property type="entry name" value="Peptidase_M12B_N"/>
</dbReference>
<keyword evidence="1" id="KW-1015">Disulfide bond</keyword>
<dbReference type="Pfam" id="PF01562">
    <property type="entry name" value="Pep_M12B_propep"/>
    <property type="match status" value="1"/>
</dbReference>
<evidence type="ECO:0000259" key="4">
    <source>
        <dbReference type="Pfam" id="PF01562"/>
    </source>
</evidence>
<evidence type="ECO:0000256" key="2">
    <source>
        <dbReference type="SAM" id="MobiDB-lite"/>
    </source>
</evidence>
<organism evidence="5">
    <name type="scientific">Mus musculus</name>
    <name type="common">Mouse</name>
    <dbReference type="NCBI Taxonomy" id="10090"/>
    <lineage>
        <taxon>Eukaryota</taxon>
        <taxon>Metazoa</taxon>
        <taxon>Chordata</taxon>
        <taxon>Craniata</taxon>
        <taxon>Vertebrata</taxon>
        <taxon>Euteleostomi</taxon>
        <taxon>Mammalia</taxon>
        <taxon>Eutheria</taxon>
        <taxon>Euarchontoglires</taxon>
        <taxon>Glires</taxon>
        <taxon>Rodentia</taxon>
        <taxon>Myomorpha</taxon>
        <taxon>Muroidea</taxon>
        <taxon>Muridae</taxon>
        <taxon>Murinae</taxon>
        <taxon>Mus</taxon>
        <taxon>Mus</taxon>
    </lineage>
</organism>
<reference evidence="5" key="8">
    <citation type="journal article" date="2005" name="Science">
        <title>Antisense Transcription in the Mammalian Transcriptome.</title>
        <authorList>
            <consortium name="RIKEN Genome Exploration Research Group and Genome Science Group (Genome Network Project Core Group) and the FANTOM Consortium"/>
        </authorList>
    </citation>
    <scope>NUCLEOTIDE SEQUENCE</scope>
    <source>
        <strain evidence="5">C57BL/6J</strain>
        <tissue evidence="5">Medulla oblongata</tissue>
    </source>
</reference>
<dbReference type="AlphaFoldDB" id="Q8BIB2"/>
<name>Q8BIB2_MOUSE</name>
<dbReference type="Ensembl" id="ENSMUST00000198151.2">
    <property type="protein sequence ID" value="ENSMUSP00000142771.2"/>
    <property type="gene ID" value="ENSMUSG00000043635.13"/>
</dbReference>
<dbReference type="Antibodypedia" id="12997">
    <property type="antibodies" value="56 antibodies from 18 providers"/>
</dbReference>
<dbReference type="Bgee" id="ENSMUSG00000043635">
    <property type="expression patterns" value="Expressed in cortical plate and 53 other cell types or tissues"/>
</dbReference>
<dbReference type="VEuPathDB" id="HostDB:ENSMUSG00000043635"/>
<feature type="chain" id="PRO_5015099012" evidence="3">
    <location>
        <begin position="23"/>
        <end position="228"/>
    </location>
</feature>
<reference evidence="5" key="4">
    <citation type="journal article" date="2001" name="Nature">
        <title>Functional annotation of a full-length mouse cDNA collection.</title>
        <authorList>
            <consortium name="The RIKEN Genome Exploration Research Group Phase II Team and the FANTOM Consortium"/>
        </authorList>
    </citation>
    <scope>NUCLEOTIDE SEQUENCE</scope>
    <source>
        <strain evidence="5">C57BL/6J</strain>
        <tissue evidence="5">Medulla oblongata</tissue>
    </source>
</reference>
<gene>
    <name evidence="6 7" type="primary">Adamts3</name>
</gene>
<evidence type="ECO:0000313" key="6">
    <source>
        <dbReference type="Ensembl" id="ENSMUSP00000142771.2"/>
    </source>
</evidence>
<accession>Q8BIB2</accession>
<protein>
    <submittedName>
        <fullName evidence="6">ADAM metallopeptidase with thrombospondin type 1 motif 3</fullName>
    </submittedName>
</protein>
<dbReference type="HOGENOM" id="CLU_115654_0_0_1"/>
<keyword evidence="8" id="KW-1185">Reference proteome</keyword>
<sequence>MVFLSLWLIAASLVEVRTSADGQAGTDEMVQIDLPTKRYREYELVTPVSTNLKGHYLSHILSANHKKRSPRDVSSNSEHLFFNVTAFGRDFHLRLKPNTHFIAPGAVVEWHETAPRPGNTTDPRNSHLHGSASEGSWRSEPLQTSCAYVGDIMDIPGTSVAISNCDGLTFEEDSSPWTSWLTVAFAKIAQNDLYLWSSLTFMPLPPSAKMAIACPHMLHFSQHQMVGF</sequence>
<dbReference type="GeneTree" id="ENSGT00940000156085"/>
<evidence type="ECO:0000313" key="7">
    <source>
        <dbReference type="MGI" id="MGI:3045353"/>
    </source>
</evidence>
<evidence type="ECO:0000313" key="8">
    <source>
        <dbReference type="Proteomes" id="UP000000589"/>
    </source>
</evidence>
<evidence type="ECO:0000313" key="5">
    <source>
        <dbReference type="EMBL" id="BAC27597.1"/>
    </source>
</evidence>